<gene>
    <name evidence="1" type="ORF">H6G68_07730</name>
</gene>
<dbReference type="EMBL" id="JACJTQ010000008">
    <property type="protein sequence ID" value="MBD2691648.1"/>
    <property type="molecule type" value="Genomic_DNA"/>
</dbReference>
<name>A0ABR8J1X6_9NOST</name>
<evidence type="ECO:0000313" key="2">
    <source>
        <dbReference type="Proteomes" id="UP000660381"/>
    </source>
</evidence>
<evidence type="ECO:0000313" key="1">
    <source>
        <dbReference type="EMBL" id="MBD2691648.1"/>
    </source>
</evidence>
<accession>A0ABR8J1X6</accession>
<dbReference type="Gene3D" id="1.20.120.330">
    <property type="entry name" value="Nucleotidyltransferases domain 2"/>
    <property type="match status" value="1"/>
</dbReference>
<keyword evidence="2" id="KW-1185">Reference proteome</keyword>
<sequence length="144" mass="16541">MLEESFPQAAGRHLHDAKILLDKERWDNAVYLAGYVVECSFKVLVKVYIPQDKTAVKNYGHDLIQLQGKAMDRLRLMYPVLDMQLPASRTMGTVLDQDHPERRYAKSGLWNQIQAKEAVERAEQIYVETIPKLILDGILTSEEL</sequence>
<proteinExistence type="predicted"/>
<dbReference type="Proteomes" id="UP000660381">
    <property type="component" value="Unassembled WGS sequence"/>
</dbReference>
<dbReference type="SUPFAM" id="SSF81593">
    <property type="entry name" value="Nucleotidyltransferase substrate binding subunit/domain"/>
    <property type="match status" value="1"/>
</dbReference>
<reference evidence="1 2" key="1">
    <citation type="journal article" date="2020" name="ISME J.">
        <title>Comparative genomics reveals insights into cyanobacterial evolution and habitat adaptation.</title>
        <authorList>
            <person name="Chen M.Y."/>
            <person name="Teng W.K."/>
            <person name="Zhao L."/>
            <person name="Hu C.X."/>
            <person name="Zhou Y.K."/>
            <person name="Han B.P."/>
            <person name="Song L.R."/>
            <person name="Shu W.S."/>
        </authorList>
    </citation>
    <scope>NUCLEOTIDE SEQUENCE [LARGE SCALE GENOMIC DNA]</scope>
    <source>
        <strain evidence="1 2">FACHB-362</strain>
    </source>
</reference>
<organism evidence="1 2">
    <name type="scientific">Anabaena catenula FACHB-362</name>
    <dbReference type="NCBI Taxonomy" id="2692877"/>
    <lineage>
        <taxon>Bacteria</taxon>
        <taxon>Bacillati</taxon>
        <taxon>Cyanobacteriota</taxon>
        <taxon>Cyanophyceae</taxon>
        <taxon>Nostocales</taxon>
        <taxon>Nostocaceae</taxon>
        <taxon>Anabaena</taxon>
    </lineage>
</organism>
<dbReference type="RefSeq" id="WP_190906109.1">
    <property type="nucleotide sequence ID" value="NZ_JACJTQ010000008.1"/>
</dbReference>
<comment type="caution">
    <text evidence="1">The sequence shown here is derived from an EMBL/GenBank/DDBJ whole genome shotgun (WGS) entry which is preliminary data.</text>
</comment>
<protein>
    <submittedName>
        <fullName evidence="1">HEPN domain-containing protein</fullName>
    </submittedName>
</protein>